<evidence type="ECO:0000313" key="1">
    <source>
        <dbReference type="EMBL" id="TYP74552.1"/>
    </source>
</evidence>
<sequence length="199" mass="23232">MPLFKKHDPNVSFWKWFSKKEKEYYLNFETHNEQYMAEISEKLKGIDPNLTFEIGTIKGGEKREFIVSADGLADSFEAVENLWEAAPSLLNWTIIKFRPRMNSDDIKISMGNVDLSYEDVYFIPEHRGHYVDLEVYIQDYRADDNHYSFAYFILLDSLIGEFDAVTKIGDTRINPLSEEVRGRAKKFVELTAVIDELHS</sequence>
<gene>
    <name evidence="1" type="ORF">BCM02_10596</name>
</gene>
<dbReference type="EMBL" id="VNHS01000005">
    <property type="protein sequence ID" value="TYP74552.1"/>
    <property type="molecule type" value="Genomic_DNA"/>
</dbReference>
<evidence type="ECO:0000313" key="2">
    <source>
        <dbReference type="Proteomes" id="UP000323257"/>
    </source>
</evidence>
<reference evidence="1 2" key="1">
    <citation type="submission" date="2019-07" db="EMBL/GenBank/DDBJ databases">
        <title>Genomic Encyclopedia of Type Strains, Phase III (KMG-III): the genomes of soil and plant-associated and newly described type strains.</title>
        <authorList>
            <person name="Whitman W."/>
        </authorList>
    </citation>
    <scope>NUCLEOTIDE SEQUENCE [LARGE SCALE GENOMIC DNA]</scope>
    <source>
        <strain evidence="1 2">BL24</strain>
    </source>
</reference>
<name>A0A5S5C7U2_9BACL</name>
<protein>
    <submittedName>
        <fullName evidence="1">Uncharacterized protein</fullName>
    </submittedName>
</protein>
<organism evidence="1 2">
    <name type="scientific">Paenibacillus methanolicus</name>
    <dbReference type="NCBI Taxonomy" id="582686"/>
    <lineage>
        <taxon>Bacteria</taxon>
        <taxon>Bacillati</taxon>
        <taxon>Bacillota</taxon>
        <taxon>Bacilli</taxon>
        <taxon>Bacillales</taxon>
        <taxon>Paenibacillaceae</taxon>
        <taxon>Paenibacillus</taxon>
    </lineage>
</organism>
<comment type="caution">
    <text evidence="1">The sequence shown here is derived from an EMBL/GenBank/DDBJ whole genome shotgun (WGS) entry which is preliminary data.</text>
</comment>
<dbReference type="AlphaFoldDB" id="A0A5S5C7U2"/>
<dbReference type="Proteomes" id="UP000323257">
    <property type="component" value="Unassembled WGS sequence"/>
</dbReference>
<proteinExistence type="predicted"/>
<accession>A0A5S5C7U2</accession>
<keyword evidence="2" id="KW-1185">Reference proteome</keyword>